<gene>
    <name evidence="2" type="ORF">CYNAS_LOCUS13672</name>
</gene>
<proteinExistence type="predicted"/>
<evidence type="ECO:0000313" key="2">
    <source>
        <dbReference type="EMBL" id="CAJ0601689.1"/>
    </source>
</evidence>
<dbReference type="Proteomes" id="UP001176961">
    <property type="component" value="Unassembled WGS sequence"/>
</dbReference>
<accession>A0AA36H0C4</accession>
<organism evidence="2 3">
    <name type="scientific">Cylicocyclus nassatus</name>
    <name type="common">Nematode worm</name>
    <dbReference type="NCBI Taxonomy" id="53992"/>
    <lineage>
        <taxon>Eukaryota</taxon>
        <taxon>Metazoa</taxon>
        <taxon>Ecdysozoa</taxon>
        <taxon>Nematoda</taxon>
        <taxon>Chromadorea</taxon>
        <taxon>Rhabditida</taxon>
        <taxon>Rhabditina</taxon>
        <taxon>Rhabditomorpha</taxon>
        <taxon>Strongyloidea</taxon>
        <taxon>Strongylidae</taxon>
        <taxon>Cylicocyclus</taxon>
    </lineage>
</organism>
<evidence type="ECO:0000256" key="1">
    <source>
        <dbReference type="SAM" id="MobiDB-lite"/>
    </source>
</evidence>
<comment type="caution">
    <text evidence="2">The sequence shown here is derived from an EMBL/GenBank/DDBJ whole genome shotgun (WGS) entry which is preliminary data.</text>
</comment>
<sequence length="421" mass="47897">MERTMDWCRIVLQVEEDTIMCAPLQTSNGKWVNEVIPHTSNFQIFLKFTNVTEGDVVLLDDLSVKFTPCLTPARITPQVNEKAPSSRRKSQPANSPKKFVSERRVAEISQVMRDTENLKKRFCKEGDCTTIVHHSSNPSIPRDRMCIGRVGLLQCREKCLNDGAESATARCVRQHEFPFQKRCLCQVRRSPVHKVDGGRLGAKLQNSTEKPFKRALPEPRKEKWQEMQLVGGEARLSDEPCAKENGDELCDRKCISQDMNSSGRCQAENDHVVCRCLPCSMSVCDFEKDTECGWTDMRMIDQRFGNVSIASKRDQKNRYGLSRVASESHSGLYRHGPFEGPITLSVDVYPTEGIDVRICVDTLQKCQTQKVTPKSWNRVRAKIKVKRADRIFLLFFNMSDEDRAMAMDNISLKSGRCASFT</sequence>
<reference evidence="2" key="1">
    <citation type="submission" date="2023-07" db="EMBL/GenBank/DDBJ databases">
        <authorList>
            <consortium name="CYATHOMIX"/>
        </authorList>
    </citation>
    <scope>NUCLEOTIDE SEQUENCE</scope>
    <source>
        <strain evidence="2">N/A</strain>
    </source>
</reference>
<feature type="region of interest" description="Disordered" evidence="1">
    <location>
        <begin position="77"/>
        <end position="100"/>
    </location>
</feature>
<dbReference type="EMBL" id="CATQJL010000305">
    <property type="protein sequence ID" value="CAJ0601689.1"/>
    <property type="molecule type" value="Genomic_DNA"/>
</dbReference>
<name>A0AA36H0C4_CYLNA</name>
<dbReference type="AlphaFoldDB" id="A0AA36H0C4"/>
<keyword evidence="3" id="KW-1185">Reference proteome</keyword>
<evidence type="ECO:0000313" key="3">
    <source>
        <dbReference type="Proteomes" id="UP001176961"/>
    </source>
</evidence>
<protein>
    <submittedName>
        <fullName evidence="2">Uncharacterized protein</fullName>
    </submittedName>
</protein>